<accession>A0A3M7QAS3</accession>
<organism evidence="1 2">
    <name type="scientific">Brachionus plicatilis</name>
    <name type="common">Marine rotifer</name>
    <name type="synonym">Brachionus muelleri</name>
    <dbReference type="NCBI Taxonomy" id="10195"/>
    <lineage>
        <taxon>Eukaryota</taxon>
        <taxon>Metazoa</taxon>
        <taxon>Spiralia</taxon>
        <taxon>Gnathifera</taxon>
        <taxon>Rotifera</taxon>
        <taxon>Eurotatoria</taxon>
        <taxon>Monogononta</taxon>
        <taxon>Pseudotrocha</taxon>
        <taxon>Ploima</taxon>
        <taxon>Brachionidae</taxon>
        <taxon>Brachionus</taxon>
    </lineage>
</organism>
<gene>
    <name evidence="1" type="ORF">BpHYR1_011027</name>
</gene>
<proteinExistence type="predicted"/>
<keyword evidence="2" id="KW-1185">Reference proteome</keyword>
<comment type="caution">
    <text evidence="1">The sequence shown here is derived from an EMBL/GenBank/DDBJ whole genome shotgun (WGS) entry which is preliminary data.</text>
</comment>
<name>A0A3M7QAS3_BRAPC</name>
<dbReference type="Proteomes" id="UP000276133">
    <property type="component" value="Unassembled WGS sequence"/>
</dbReference>
<dbReference type="EMBL" id="REGN01006697">
    <property type="protein sequence ID" value="RNA08567.1"/>
    <property type="molecule type" value="Genomic_DNA"/>
</dbReference>
<evidence type="ECO:0000313" key="2">
    <source>
        <dbReference type="Proteomes" id="UP000276133"/>
    </source>
</evidence>
<evidence type="ECO:0000313" key="1">
    <source>
        <dbReference type="EMBL" id="RNA08567.1"/>
    </source>
</evidence>
<sequence>MGISFLLVFEFDADELLVLTRSRYSFCSSRNLDTGDSSLVFAALEELMESLRELRPDSVQKNLKILTIFNYFTGFAYTFRNEGSFYLLVLSG</sequence>
<protein>
    <submittedName>
        <fullName evidence="1">Uncharacterized protein</fullName>
    </submittedName>
</protein>
<dbReference type="AlphaFoldDB" id="A0A3M7QAS3"/>
<reference evidence="1 2" key="1">
    <citation type="journal article" date="2018" name="Sci. Rep.">
        <title>Genomic signatures of local adaptation to the degree of environmental predictability in rotifers.</title>
        <authorList>
            <person name="Franch-Gras L."/>
            <person name="Hahn C."/>
            <person name="Garcia-Roger E.M."/>
            <person name="Carmona M.J."/>
            <person name="Serra M."/>
            <person name="Gomez A."/>
        </authorList>
    </citation>
    <scope>NUCLEOTIDE SEQUENCE [LARGE SCALE GENOMIC DNA]</scope>
    <source>
        <strain evidence="1">HYR1</strain>
    </source>
</reference>